<reference evidence="1" key="1">
    <citation type="submission" date="2014-09" db="EMBL/GenBank/DDBJ databases">
        <authorList>
            <person name="Magalhaes I.L.F."/>
            <person name="Oliveira U."/>
            <person name="Santos F.R."/>
            <person name="Vidigal T.H.D.A."/>
            <person name="Brescovit A.D."/>
            <person name="Santos A.J."/>
        </authorList>
    </citation>
    <scope>NUCLEOTIDE SEQUENCE</scope>
    <source>
        <tissue evidence="1">Shoot tissue taken approximately 20 cm above the soil surface</tissue>
    </source>
</reference>
<sequence>MKIQEIFFSF</sequence>
<accession>A0A0A9GC69</accession>
<name>A0A0A9GC69_ARUDO</name>
<dbReference type="EMBL" id="GBRH01179608">
    <property type="protein sequence ID" value="JAE18288.1"/>
    <property type="molecule type" value="Transcribed_RNA"/>
</dbReference>
<organism evidence="1">
    <name type="scientific">Arundo donax</name>
    <name type="common">Giant reed</name>
    <name type="synonym">Donax arundinaceus</name>
    <dbReference type="NCBI Taxonomy" id="35708"/>
    <lineage>
        <taxon>Eukaryota</taxon>
        <taxon>Viridiplantae</taxon>
        <taxon>Streptophyta</taxon>
        <taxon>Embryophyta</taxon>
        <taxon>Tracheophyta</taxon>
        <taxon>Spermatophyta</taxon>
        <taxon>Magnoliopsida</taxon>
        <taxon>Liliopsida</taxon>
        <taxon>Poales</taxon>
        <taxon>Poaceae</taxon>
        <taxon>PACMAD clade</taxon>
        <taxon>Arundinoideae</taxon>
        <taxon>Arundineae</taxon>
        <taxon>Arundo</taxon>
    </lineage>
</organism>
<protein>
    <submittedName>
        <fullName evidence="1">Uncharacterized protein</fullName>
    </submittedName>
</protein>
<evidence type="ECO:0000313" key="1">
    <source>
        <dbReference type="EMBL" id="JAE18288.1"/>
    </source>
</evidence>
<proteinExistence type="predicted"/>
<reference evidence="1" key="2">
    <citation type="journal article" date="2015" name="Data Brief">
        <title>Shoot transcriptome of the giant reed, Arundo donax.</title>
        <authorList>
            <person name="Barrero R.A."/>
            <person name="Guerrero F.D."/>
            <person name="Moolhuijzen P."/>
            <person name="Goolsby J.A."/>
            <person name="Tidwell J."/>
            <person name="Bellgard S.E."/>
            <person name="Bellgard M.I."/>
        </authorList>
    </citation>
    <scope>NUCLEOTIDE SEQUENCE</scope>
    <source>
        <tissue evidence="1">Shoot tissue taken approximately 20 cm above the soil surface</tissue>
    </source>
</reference>